<dbReference type="EMBL" id="JAIXNE010000004">
    <property type="protein sequence ID" value="MCA6077099.1"/>
    <property type="molecule type" value="Genomic_DNA"/>
</dbReference>
<evidence type="ECO:0000256" key="1">
    <source>
        <dbReference type="ARBA" id="ARBA00022741"/>
    </source>
</evidence>
<dbReference type="InterPro" id="IPR013641">
    <property type="entry name" value="KTI12/PSTK"/>
</dbReference>
<keyword evidence="2" id="KW-0067">ATP-binding</keyword>
<accession>A0A9X1HVA1</accession>
<dbReference type="InterPro" id="IPR027417">
    <property type="entry name" value="P-loop_NTPase"/>
</dbReference>
<proteinExistence type="predicted"/>
<gene>
    <name evidence="3" type="ORF">LDX50_07925</name>
    <name evidence="4" type="ORF">LDX50_13895</name>
    <name evidence="5" type="ORF">LDX50_19615</name>
</gene>
<evidence type="ECO:0000313" key="5">
    <source>
        <dbReference type="EMBL" id="MCA6077099.1"/>
    </source>
</evidence>
<dbReference type="Proteomes" id="UP001139409">
    <property type="component" value="Unassembled WGS sequence"/>
</dbReference>
<dbReference type="EMBL" id="JAIXNE010000003">
    <property type="protein sequence ID" value="MCA6075971.1"/>
    <property type="molecule type" value="Genomic_DNA"/>
</dbReference>
<sequence length="178" mass="20683">MVIIVFGLPGTGKVKFAQRLAQYLQFDFLNTAAIRRKWIASPSFSKKEKEAVYLNLLQEMSEHTLDKKNLVLEGTFYLKSIRRDFHDVADILNTEVYWIEIVSDTYNSGWNLFRHDPAISDKFSIYRTLLSSFEPMDSKHLVLEYTRDSRLNDLIRLTLKSIPGLMQNGKSRMANLTI</sequence>
<evidence type="ECO:0000313" key="6">
    <source>
        <dbReference type="Proteomes" id="UP001139409"/>
    </source>
</evidence>
<dbReference type="EMBL" id="JAIXNE010000002">
    <property type="protein sequence ID" value="MCA6074794.1"/>
    <property type="molecule type" value="Genomic_DNA"/>
</dbReference>
<dbReference type="SUPFAM" id="SSF52540">
    <property type="entry name" value="P-loop containing nucleoside triphosphate hydrolases"/>
    <property type="match status" value="1"/>
</dbReference>
<dbReference type="Pfam" id="PF08433">
    <property type="entry name" value="KTI12"/>
    <property type="match status" value="1"/>
</dbReference>
<reference evidence="5" key="1">
    <citation type="submission" date="2021-09" db="EMBL/GenBank/DDBJ databases">
        <title>Fulvivirga sp. isolated from coastal sediment.</title>
        <authorList>
            <person name="Yu H."/>
        </authorList>
    </citation>
    <scope>NUCLEOTIDE SEQUENCE</scope>
    <source>
        <strain evidence="5">1062</strain>
    </source>
</reference>
<dbReference type="RefSeq" id="WP_225697906.1">
    <property type="nucleotide sequence ID" value="NZ_JAIXNE010000002.1"/>
</dbReference>
<name>A0A9X1HVA1_9BACT</name>
<keyword evidence="6" id="KW-1185">Reference proteome</keyword>
<dbReference type="AlphaFoldDB" id="A0A9X1HVA1"/>
<evidence type="ECO:0000256" key="2">
    <source>
        <dbReference type="ARBA" id="ARBA00022840"/>
    </source>
</evidence>
<dbReference type="Gene3D" id="3.40.50.300">
    <property type="entry name" value="P-loop containing nucleotide triphosphate hydrolases"/>
    <property type="match status" value="1"/>
</dbReference>
<organism evidence="5 6">
    <name type="scientific">Fulvivirga sedimenti</name>
    <dbReference type="NCBI Taxonomy" id="2879465"/>
    <lineage>
        <taxon>Bacteria</taxon>
        <taxon>Pseudomonadati</taxon>
        <taxon>Bacteroidota</taxon>
        <taxon>Cytophagia</taxon>
        <taxon>Cytophagales</taxon>
        <taxon>Fulvivirgaceae</taxon>
        <taxon>Fulvivirga</taxon>
    </lineage>
</organism>
<comment type="caution">
    <text evidence="5">The sequence shown here is derived from an EMBL/GenBank/DDBJ whole genome shotgun (WGS) entry which is preliminary data.</text>
</comment>
<evidence type="ECO:0000313" key="4">
    <source>
        <dbReference type="EMBL" id="MCA6075971.1"/>
    </source>
</evidence>
<evidence type="ECO:0000313" key="3">
    <source>
        <dbReference type="EMBL" id="MCA6074794.1"/>
    </source>
</evidence>
<protein>
    <submittedName>
        <fullName evidence="5">AAA family ATPase</fullName>
    </submittedName>
</protein>
<dbReference type="GO" id="GO:0005524">
    <property type="term" value="F:ATP binding"/>
    <property type="evidence" value="ECO:0007669"/>
    <property type="project" value="UniProtKB-KW"/>
</dbReference>
<keyword evidence="1" id="KW-0547">Nucleotide-binding</keyword>